<evidence type="ECO:0000256" key="1">
    <source>
        <dbReference type="ARBA" id="ARBA00008520"/>
    </source>
</evidence>
<name>A0A511Z2F1_9CELL</name>
<comment type="similarity">
    <text evidence="1">Belongs to the bacterial solute-binding protein 1 family.</text>
</comment>
<organism evidence="4 5">
    <name type="scientific">Actinotalea fermentans</name>
    <dbReference type="NCBI Taxonomy" id="43671"/>
    <lineage>
        <taxon>Bacteria</taxon>
        <taxon>Bacillati</taxon>
        <taxon>Actinomycetota</taxon>
        <taxon>Actinomycetes</taxon>
        <taxon>Micrococcales</taxon>
        <taxon>Cellulomonadaceae</taxon>
        <taxon>Actinotalea</taxon>
    </lineage>
</organism>
<comment type="caution">
    <text evidence="4">The sequence shown here is derived from an EMBL/GenBank/DDBJ whole genome shotgun (WGS) entry which is preliminary data.</text>
</comment>
<dbReference type="Gene3D" id="3.40.190.10">
    <property type="entry name" value="Periplasmic binding protein-like II"/>
    <property type="match status" value="2"/>
</dbReference>
<evidence type="ECO:0000256" key="3">
    <source>
        <dbReference type="ARBA" id="ARBA00022729"/>
    </source>
</evidence>
<dbReference type="Pfam" id="PF01547">
    <property type="entry name" value="SBP_bac_1"/>
    <property type="match status" value="1"/>
</dbReference>
<dbReference type="CDD" id="cd13585">
    <property type="entry name" value="PBP2_TMBP_like"/>
    <property type="match status" value="1"/>
</dbReference>
<keyword evidence="2" id="KW-0813">Transport</keyword>
<gene>
    <name evidence="4" type="ORF">AFE02nite_33640</name>
</gene>
<dbReference type="SUPFAM" id="SSF53850">
    <property type="entry name" value="Periplasmic binding protein-like II"/>
    <property type="match status" value="1"/>
</dbReference>
<keyword evidence="5" id="KW-1185">Reference proteome</keyword>
<keyword evidence="3" id="KW-0732">Signal</keyword>
<accession>A0A511Z2F1</accession>
<dbReference type="InterPro" id="IPR050490">
    <property type="entry name" value="Bact_solute-bd_prot1"/>
</dbReference>
<evidence type="ECO:0000256" key="2">
    <source>
        <dbReference type="ARBA" id="ARBA00022448"/>
    </source>
</evidence>
<evidence type="ECO:0000313" key="4">
    <source>
        <dbReference type="EMBL" id="GEN81630.1"/>
    </source>
</evidence>
<proteinExistence type="inferred from homology"/>
<evidence type="ECO:0000313" key="5">
    <source>
        <dbReference type="Proteomes" id="UP000321484"/>
    </source>
</evidence>
<reference evidence="4 5" key="1">
    <citation type="submission" date="2019-07" db="EMBL/GenBank/DDBJ databases">
        <title>Whole genome shotgun sequence of Actinotalea fermentans NBRC 105374.</title>
        <authorList>
            <person name="Hosoyama A."/>
            <person name="Uohara A."/>
            <person name="Ohji S."/>
            <person name="Ichikawa N."/>
        </authorList>
    </citation>
    <scope>NUCLEOTIDE SEQUENCE [LARGE SCALE GENOMIC DNA]</scope>
    <source>
        <strain evidence="4 5">NBRC 105374</strain>
    </source>
</reference>
<dbReference type="Proteomes" id="UP000321484">
    <property type="component" value="Unassembled WGS sequence"/>
</dbReference>
<dbReference type="InterPro" id="IPR006059">
    <property type="entry name" value="SBP"/>
</dbReference>
<dbReference type="PANTHER" id="PTHR43649:SF34">
    <property type="entry name" value="ABC TRANSPORTER PERIPLASMIC-BINDING PROTEIN YCJN-RELATED"/>
    <property type="match status" value="1"/>
</dbReference>
<dbReference type="PANTHER" id="PTHR43649">
    <property type="entry name" value="ARABINOSE-BINDING PROTEIN-RELATED"/>
    <property type="match status" value="1"/>
</dbReference>
<sequence length="387" mass="41465">MGMEAGSPHESFYKEKAEQFTAETGIGVEILGVPHDNMHQQFLSDAVAAGGAHDVLMVDQPWVAEFAANGYLASLDERLSDEDRDDFIEGTLDTVSYEGAVYGLPFLVHNQVMYYRPSLLEAAGYDSPPATWEQYREIAAATTDAAAGTFGTMIPGNRDGEVATRFMSYVQQAGGDIVDENLRPAIENDAALEAFAMMQQIQFEDGSSPEGLHDLSAIQGQFLEGKIAMVAQWPYMWAMATDPEQSKVVDDVAVALDPGNPDQVATTFAWGLGVSASSDDQDAAWEFVHWATSGEVLAAKAIEQLSPVPRVSSMEALAAAEEVSEADRAALAVFGESVARSRTMPMTPAFPQYQTAIAEAVSAVMSGQATPEAALRQAQSQMEQAAG</sequence>
<dbReference type="EMBL" id="BJYK01000014">
    <property type="protein sequence ID" value="GEN81630.1"/>
    <property type="molecule type" value="Genomic_DNA"/>
</dbReference>
<protein>
    <submittedName>
        <fullName evidence="4">Bicyclomycin resistance protein</fullName>
    </submittedName>
</protein>
<dbReference type="AlphaFoldDB" id="A0A511Z2F1"/>